<evidence type="ECO:0000313" key="2">
    <source>
        <dbReference type="EMBL" id="RMT76780.1"/>
    </source>
</evidence>
<gene>
    <name evidence="2" type="ORF">ALP40_03770</name>
</gene>
<dbReference type="OrthoDB" id="8926562at2"/>
<dbReference type="AlphaFoldDB" id="A0A3M5NWD7"/>
<dbReference type="RefSeq" id="WP_122210450.1">
    <property type="nucleotide sequence ID" value="NZ_RBTP01000076.1"/>
</dbReference>
<sequence length="147" mass="16244">MWTSRQYRQVVKASGWYDLIITAAFITPWSFAALHGALSVLSQSWNLSGELPAFAPIHMLMANLMGSIVCVWAVLRIRNPQPLFGRYDAAGRVLFATWQAYALAQGASSLLIGILAAELFWAILQLWPMRCDVDSSNTAAAQQTENP</sequence>
<feature type="transmembrane region" description="Helical" evidence="1">
    <location>
        <begin position="110"/>
        <end position="127"/>
    </location>
</feature>
<protein>
    <submittedName>
        <fullName evidence="2">Uncharacterized protein</fullName>
    </submittedName>
</protein>
<proteinExistence type="predicted"/>
<accession>A0A3M5NWD7</accession>
<feature type="transmembrane region" description="Helical" evidence="1">
    <location>
        <begin position="20"/>
        <end position="41"/>
    </location>
</feature>
<keyword evidence="1" id="KW-1133">Transmembrane helix</keyword>
<feature type="transmembrane region" description="Helical" evidence="1">
    <location>
        <begin position="53"/>
        <end position="75"/>
    </location>
</feature>
<comment type="caution">
    <text evidence="2">The sequence shown here is derived from an EMBL/GenBank/DDBJ whole genome shotgun (WGS) entry which is preliminary data.</text>
</comment>
<evidence type="ECO:0000313" key="3">
    <source>
        <dbReference type="Proteomes" id="UP000273854"/>
    </source>
</evidence>
<reference evidence="2 3" key="1">
    <citation type="submission" date="2018-08" db="EMBL/GenBank/DDBJ databases">
        <title>Recombination of ecologically and evolutionarily significant loci maintains genetic cohesion in the Pseudomonas syringae species complex.</title>
        <authorList>
            <person name="Dillon M."/>
            <person name="Thakur S."/>
            <person name="Almeida R.N.D."/>
            <person name="Weir B.S."/>
            <person name="Guttman D.S."/>
        </authorList>
    </citation>
    <scope>NUCLEOTIDE SEQUENCE [LARGE SCALE GENOMIC DNA]</scope>
    <source>
        <strain evidence="2 3">ICMP 19473</strain>
    </source>
</reference>
<organism evidence="2 3">
    <name type="scientific">Pseudomonas viridiflava</name>
    <name type="common">Phytomonas viridiflava</name>
    <dbReference type="NCBI Taxonomy" id="33069"/>
    <lineage>
        <taxon>Bacteria</taxon>
        <taxon>Pseudomonadati</taxon>
        <taxon>Pseudomonadota</taxon>
        <taxon>Gammaproteobacteria</taxon>
        <taxon>Pseudomonadales</taxon>
        <taxon>Pseudomonadaceae</taxon>
        <taxon>Pseudomonas</taxon>
    </lineage>
</organism>
<dbReference type="Proteomes" id="UP000273854">
    <property type="component" value="Unassembled WGS sequence"/>
</dbReference>
<name>A0A3M5NWD7_PSEVI</name>
<dbReference type="EMBL" id="RBTP01000076">
    <property type="protein sequence ID" value="RMT76780.1"/>
    <property type="molecule type" value="Genomic_DNA"/>
</dbReference>
<keyword evidence="1" id="KW-0812">Transmembrane</keyword>
<evidence type="ECO:0000256" key="1">
    <source>
        <dbReference type="SAM" id="Phobius"/>
    </source>
</evidence>
<keyword evidence="1" id="KW-0472">Membrane</keyword>